<protein>
    <submittedName>
        <fullName evidence="1">Pilus assembly protein PilP</fullName>
    </submittedName>
</protein>
<keyword evidence="2" id="KW-1185">Reference proteome</keyword>
<reference evidence="1 2" key="1">
    <citation type="submission" date="2019-08" db="EMBL/GenBank/DDBJ databases">
        <title>Complete genome sequence of Thermosulfurimonas marina SU872T, an anaerobic thermophilic chemolithoautotrophic bacterium isolated from a shallow marine hydrothermal vent.</title>
        <authorList>
            <person name="Allioux M."/>
            <person name="Jebbar M."/>
            <person name="Slobodkina G."/>
            <person name="Slobodkin A."/>
            <person name="Moalic Y."/>
            <person name="Frolova A."/>
            <person name="Shao Z."/>
            <person name="Alain K."/>
        </authorList>
    </citation>
    <scope>NUCLEOTIDE SEQUENCE [LARGE SCALE GENOMIC DNA]</scope>
    <source>
        <strain evidence="1 2">SU872</strain>
    </source>
</reference>
<evidence type="ECO:0000313" key="1">
    <source>
        <dbReference type="EMBL" id="QJA05568.1"/>
    </source>
</evidence>
<dbReference type="RefSeq" id="WP_168718932.1">
    <property type="nucleotide sequence ID" value="NZ_CP042909.1"/>
</dbReference>
<dbReference type="EMBL" id="CP042909">
    <property type="protein sequence ID" value="QJA05568.1"/>
    <property type="molecule type" value="Genomic_DNA"/>
</dbReference>
<evidence type="ECO:0000313" key="2">
    <source>
        <dbReference type="Proteomes" id="UP000501253"/>
    </source>
</evidence>
<dbReference type="Pfam" id="PF04351">
    <property type="entry name" value="PilP"/>
    <property type="match status" value="1"/>
</dbReference>
<dbReference type="PROSITE" id="PS51257">
    <property type="entry name" value="PROKAR_LIPOPROTEIN"/>
    <property type="match status" value="1"/>
</dbReference>
<sequence length="172" mass="19279">MRTLVGLLILLCLVSACKKEAPPAKRGARKAPPPAPKLVDRELQEWEKVLGQGVYHTQLRGAFDPFKPFFRETTPEVSRKPLSPLEKWSLAELKLTGIVKKGRHRWALIEDPTGKGYMVKVGTRIGNRGGYVAEIGDSYILVKEKTVDFLGKERIITSKIPLRPTEGEHEIP</sequence>
<dbReference type="Gene3D" id="2.30.30.830">
    <property type="match status" value="1"/>
</dbReference>
<dbReference type="InterPro" id="IPR007446">
    <property type="entry name" value="PilP"/>
</dbReference>
<organism evidence="1 2">
    <name type="scientific">Thermosulfurimonas marina</name>
    <dbReference type="NCBI Taxonomy" id="2047767"/>
    <lineage>
        <taxon>Bacteria</taxon>
        <taxon>Pseudomonadati</taxon>
        <taxon>Thermodesulfobacteriota</taxon>
        <taxon>Thermodesulfobacteria</taxon>
        <taxon>Thermodesulfobacteriales</taxon>
        <taxon>Thermodesulfobacteriaceae</taxon>
        <taxon>Thermosulfurimonas</taxon>
    </lineage>
</organism>
<dbReference type="KEGG" id="tmai:FVE67_01600"/>
<gene>
    <name evidence="1" type="ORF">FVE67_01600</name>
</gene>
<dbReference type="Proteomes" id="UP000501253">
    <property type="component" value="Chromosome"/>
</dbReference>
<accession>A0A6H1WQX5</accession>
<name>A0A6H1WQX5_9BACT</name>
<dbReference type="AlphaFoldDB" id="A0A6H1WQX5"/>
<proteinExistence type="predicted"/>